<dbReference type="InterPro" id="IPR050482">
    <property type="entry name" value="Sensor_HK_TwoCompSys"/>
</dbReference>
<keyword evidence="5" id="KW-0547">Nucleotide-binding</keyword>
<dbReference type="CDD" id="cd00130">
    <property type="entry name" value="PAS"/>
    <property type="match status" value="1"/>
</dbReference>
<dbReference type="InterPro" id="IPR011712">
    <property type="entry name" value="Sig_transdc_His_kin_sub3_dim/P"/>
</dbReference>
<evidence type="ECO:0000256" key="4">
    <source>
        <dbReference type="ARBA" id="ARBA00022679"/>
    </source>
</evidence>
<organism evidence="13 14">
    <name type="scientific">Hydrotalea sandarakina</name>
    <dbReference type="NCBI Taxonomy" id="1004304"/>
    <lineage>
        <taxon>Bacteria</taxon>
        <taxon>Pseudomonadati</taxon>
        <taxon>Bacteroidota</taxon>
        <taxon>Chitinophagia</taxon>
        <taxon>Chitinophagales</taxon>
        <taxon>Chitinophagaceae</taxon>
        <taxon>Hydrotalea</taxon>
    </lineage>
</organism>
<dbReference type="Pfam" id="PF13188">
    <property type="entry name" value="PAS_8"/>
    <property type="match status" value="1"/>
</dbReference>
<dbReference type="EC" id="2.7.13.3" evidence="2"/>
<evidence type="ECO:0000313" key="14">
    <source>
        <dbReference type="Proteomes" id="UP000249720"/>
    </source>
</evidence>
<feature type="domain" description="PAS" evidence="11">
    <location>
        <begin position="158"/>
        <end position="225"/>
    </location>
</feature>
<evidence type="ECO:0000256" key="7">
    <source>
        <dbReference type="ARBA" id="ARBA00022840"/>
    </source>
</evidence>
<feature type="domain" description="PAC" evidence="12">
    <location>
        <begin position="361"/>
        <end position="414"/>
    </location>
</feature>
<evidence type="ECO:0000259" key="11">
    <source>
        <dbReference type="PROSITE" id="PS50112"/>
    </source>
</evidence>
<dbReference type="Pfam" id="PF00989">
    <property type="entry name" value="PAS"/>
    <property type="match status" value="1"/>
</dbReference>
<name>A0A2W7RSI5_9BACT</name>
<keyword evidence="8" id="KW-0902">Two-component regulatory system</keyword>
<dbReference type="PANTHER" id="PTHR24421:SF10">
    <property type="entry name" value="NITRATE_NITRITE SENSOR PROTEIN NARQ"/>
    <property type="match status" value="1"/>
</dbReference>
<dbReference type="Pfam" id="PF02518">
    <property type="entry name" value="HATPase_c"/>
    <property type="match status" value="1"/>
</dbReference>
<evidence type="ECO:0000256" key="9">
    <source>
        <dbReference type="SAM" id="Coils"/>
    </source>
</evidence>
<evidence type="ECO:0000256" key="8">
    <source>
        <dbReference type="ARBA" id="ARBA00023012"/>
    </source>
</evidence>
<dbReference type="InterPro" id="IPR000014">
    <property type="entry name" value="PAS"/>
</dbReference>
<evidence type="ECO:0000313" key="13">
    <source>
        <dbReference type="EMBL" id="PZX63653.1"/>
    </source>
</evidence>
<dbReference type="SUPFAM" id="SSF55874">
    <property type="entry name" value="ATPase domain of HSP90 chaperone/DNA topoisomerase II/histidine kinase"/>
    <property type="match status" value="1"/>
</dbReference>
<protein>
    <recommendedName>
        <fullName evidence="2">histidine kinase</fullName>
        <ecNumber evidence="2">2.7.13.3</ecNumber>
    </recommendedName>
</protein>
<keyword evidence="14" id="KW-1185">Reference proteome</keyword>
<evidence type="ECO:0000256" key="6">
    <source>
        <dbReference type="ARBA" id="ARBA00022777"/>
    </source>
</evidence>
<keyword evidence="3" id="KW-0597">Phosphoprotein</keyword>
<comment type="catalytic activity">
    <reaction evidence="1">
        <text>ATP + protein L-histidine = ADP + protein N-phospho-L-histidine.</text>
        <dbReference type="EC" id="2.7.13.3"/>
    </reaction>
</comment>
<sequence length="633" mass="71960">MRSKNMLSNSKLSKNIPQTPKNIFEEIFLQSTVSTQILDKEGWCVRINKKLSEIFGVLPEDIEGKKYNIFQDAEIKKHGIDKLLKKVYTEKSIEQWEVFFNIDNASKSQNIPIALPVTKWFSNTAYPVLNENGELENVIIQHQDITLQKENSLRLKASEESLQKIFNSSPVGLLLSNTENEEIIMVNRAVEQLIGLPSKKIVGKSVAYFLADKADQKKYVTSIKQFGKVRNMEVALKKANNQLVTCYASGDVVEMNGESLFLTGIVNISELKQTQYALQQSEAKFKNLIEDLQVGLLVMDEHAKILMFNKAASNLLGYSSEQLLGKSAYDTDWKVIRDDGTFMPGNEFPVPIVVETLQPVHNCTMGMYRPLYHDWIWLLVDAIPVFDENHNLQQIICTFSDITEKKQLEKQIQNQQIKEQQLITEAIIQSQEEQREEMGRELHDNINQLLAGAKIYLDMAIKNASMSHDLMYKSMDILDKAIQEIRKISKMLVAPSLEEDSLQLLVKDLVNTLNNNGVVKFKFVFDNFIEEGLSKNIKLVLYRIIQEQMNNILKHAKATEAVIELNSENGYVYLTLKDNGQGFDTSAKPKGIGLRNIANRLLLNNGKMYIDSSPGNGCTLHASILIENDDERL</sequence>
<dbReference type="InterPro" id="IPR036890">
    <property type="entry name" value="HATPase_C_sf"/>
</dbReference>
<dbReference type="Pfam" id="PF13426">
    <property type="entry name" value="PAS_9"/>
    <property type="match status" value="1"/>
</dbReference>
<dbReference type="InterPro" id="IPR035965">
    <property type="entry name" value="PAS-like_dom_sf"/>
</dbReference>
<dbReference type="OrthoDB" id="5401121at2"/>
<dbReference type="Gene3D" id="1.20.5.1930">
    <property type="match status" value="1"/>
</dbReference>
<gene>
    <name evidence="13" type="ORF">LX80_01304</name>
</gene>
<dbReference type="GO" id="GO:0046983">
    <property type="term" value="F:protein dimerization activity"/>
    <property type="evidence" value="ECO:0007669"/>
    <property type="project" value="InterPro"/>
</dbReference>
<dbReference type="NCBIfam" id="TIGR00229">
    <property type="entry name" value="sensory_box"/>
    <property type="match status" value="2"/>
</dbReference>
<dbReference type="Gene3D" id="3.30.565.10">
    <property type="entry name" value="Histidine kinase-like ATPase, C-terminal domain"/>
    <property type="match status" value="1"/>
</dbReference>
<dbReference type="EMBL" id="QKZV01000003">
    <property type="protein sequence ID" value="PZX63653.1"/>
    <property type="molecule type" value="Genomic_DNA"/>
</dbReference>
<reference evidence="13 14" key="1">
    <citation type="submission" date="2018-06" db="EMBL/GenBank/DDBJ databases">
        <title>Genomic Encyclopedia of Archaeal and Bacterial Type Strains, Phase II (KMG-II): from individual species to whole genera.</title>
        <authorList>
            <person name="Goeker M."/>
        </authorList>
    </citation>
    <scope>NUCLEOTIDE SEQUENCE [LARGE SCALE GENOMIC DNA]</scope>
    <source>
        <strain evidence="13 14">DSM 23241</strain>
    </source>
</reference>
<dbReference type="Pfam" id="PF07730">
    <property type="entry name" value="HisKA_3"/>
    <property type="match status" value="1"/>
</dbReference>
<dbReference type="PROSITE" id="PS50109">
    <property type="entry name" value="HIS_KIN"/>
    <property type="match status" value="1"/>
</dbReference>
<dbReference type="GO" id="GO:0000155">
    <property type="term" value="F:phosphorelay sensor kinase activity"/>
    <property type="evidence" value="ECO:0007669"/>
    <property type="project" value="InterPro"/>
</dbReference>
<dbReference type="PROSITE" id="PS50112">
    <property type="entry name" value="PAS"/>
    <property type="match status" value="2"/>
</dbReference>
<keyword evidence="6" id="KW-0418">Kinase</keyword>
<feature type="domain" description="Histidine kinase" evidence="10">
    <location>
        <begin position="437"/>
        <end position="628"/>
    </location>
</feature>
<evidence type="ECO:0000256" key="1">
    <source>
        <dbReference type="ARBA" id="ARBA00000085"/>
    </source>
</evidence>
<dbReference type="SUPFAM" id="SSF55785">
    <property type="entry name" value="PYP-like sensor domain (PAS domain)"/>
    <property type="match status" value="3"/>
</dbReference>
<dbReference type="PROSITE" id="PS50113">
    <property type="entry name" value="PAC"/>
    <property type="match status" value="1"/>
</dbReference>
<keyword evidence="9" id="KW-0175">Coiled coil</keyword>
<dbReference type="GO" id="GO:0005524">
    <property type="term" value="F:ATP binding"/>
    <property type="evidence" value="ECO:0007669"/>
    <property type="project" value="UniProtKB-KW"/>
</dbReference>
<dbReference type="InterPro" id="IPR001610">
    <property type="entry name" value="PAC"/>
</dbReference>
<dbReference type="InterPro" id="IPR005467">
    <property type="entry name" value="His_kinase_dom"/>
</dbReference>
<accession>A0A2W7RSI5</accession>
<dbReference type="AlphaFoldDB" id="A0A2W7RSI5"/>
<evidence type="ECO:0000256" key="2">
    <source>
        <dbReference type="ARBA" id="ARBA00012438"/>
    </source>
</evidence>
<dbReference type="Proteomes" id="UP000249720">
    <property type="component" value="Unassembled WGS sequence"/>
</dbReference>
<proteinExistence type="predicted"/>
<dbReference type="SMART" id="SM00086">
    <property type="entry name" value="PAC"/>
    <property type="match status" value="2"/>
</dbReference>
<evidence type="ECO:0000259" key="12">
    <source>
        <dbReference type="PROSITE" id="PS50113"/>
    </source>
</evidence>
<keyword evidence="4" id="KW-0808">Transferase</keyword>
<dbReference type="CDD" id="cd16917">
    <property type="entry name" value="HATPase_UhpB-NarQ-NarX-like"/>
    <property type="match status" value="1"/>
</dbReference>
<dbReference type="InterPro" id="IPR003594">
    <property type="entry name" value="HATPase_dom"/>
</dbReference>
<dbReference type="GO" id="GO:0016020">
    <property type="term" value="C:membrane"/>
    <property type="evidence" value="ECO:0007669"/>
    <property type="project" value="InterPro"/>
</dbReference>
<dbReference type="PANTHER" id="PTHR24421">
    <property type="entry name" value="NITRATE/NITRITE SENSOR PROTEIN NARX-RELATED"/>
    <property type="match status" value="1"/>
</dbReference>
<dbReference type="InterPro" id="IPR000700">
    <property type="entry name" value="PAS-assoc_C"/>
</dbReference>
<keyword evidence="7" id="KW-0067">ATP-binding</keyword>
<feature type="domain" description="PAS" evidence="11">
    <location>
        <begin position="281"/>
        <end position="327"/>
    </location>
</feature>
<evidence type="ECO:0000256" key="3">
    <source>
        <dbReference type="ARBA" id="ARBA00022553"/>
    </source>
</evidence>
<feature type="coiled-coil region" evidence="9">
    <location>
        <begin position="405"/>
        <end position="448"/>
    </location>
</feature>
<evidence type="ECO:0000256" key="5">
    <source>
        <dbReference type="ARBA" id="ARBA00022741"/>
    </source>
</evidence>
<dbReference type="RefSeq" id="WP_111294447.1">
    <property type="nucleotide sequence ID" value="NZ_QKZV01000003.1"/>
</dbReference>
<dbReference type="InterPro" id="IPR013767">
    <property type="entry name" value="PAS_fold"/>
</dbReference>
<dbReference type="SMART" id="SM00091">
    <property type="entry name" value="PAS"/>
    <property type="match status" value="3"/>
</dbReference>
<comment type="caution">
    <text evidence="13">The sequence shown here is derived from an EMBL/GenBank/DDBJ whole genome shotgun (WGS) entry which is preliminary data.</text>
</comment>
<evidence type="ECO:0000259" key="10">
    <source>
        <dbReference type="PROSITE" id="PS50109"/>
    </source>
</evidence>
<dbReference type="Gene3D" id="3.30.450.20">
    <property type="entry name" value="PAS domain"/>
    <property type="match status" value="3"/>
</dbReference>
<dbReference type="GO" id="GO:0006355">
    <property type="term" value="P:regulation of DNA-templated transcription"/>
    <property type="evidence" value="ECO:0007669"/>
    <property type="project" value="InterPro"/>
</dbReference>